<evidence type="ECO:0000313" key="2">
    <source>
        <dbReference type="EMBL" id="GAU08791.1"/>
    </source>
</evidence>
<dbReference type="STRING" id="1592317.DPF_1508"/>
<dbReference type="InterPro" id="IPR041215">
    <property type="entry name" value="FlgO_dom"/>
</dbReference>
<dbReference type="EMBL" id="BDFE01000015">
    <property type="protein sequence ID" value="GAU08791.1"/>
    <property type="molecule type" value="Genomic_DNA"/>
</dbReference>
<dbReference type="Pfam" id="PF17680">
    <property type="entry name" value="FlgO"/>
    <property type="match status" value="1"/>
</dbReference>
<evidence type="ECO:0000313" key="3">
    <source>
        <dbReference type="Proteomes" id="UP000095200"/>
    </source>
</evidence>
<dbReference type="AlphaFoldDB" id="A0A194AI91"/>
<gene>
    <name evidence="2" type="ORF">DPF_1508</name>
</gene>
<proteinExistence type="predicted"/>
<organism evidence="2 3">
    <name type="scientific">Desulfoplanes formicivorans</name>
    <dbReference type="NCBI Taxonomy" id="1592317"/>
    <lineage>
        <taxon>Bacteria</taxon>
        <taxon>Pseudomonadati</taxon>
        <taxon>Thermodesulfobacteriota</taxon>
        <taxon>Desulfovibrionia</taxon>
        <taxon>Desulfovibrionales</taxon>
        <taxon>Desulfoplanaceae</taxon>
        <taxon>Desulfoplanes</taxon>
    </lineage>
</organism>
<sequence>MGQDLVRQLQHRADNQGVDLDTLTFVVTTPVNLDDLTRSSPLARFTAENLSMWLVRQGFRIREIRRADAILMAPRQGEMSLTRKPEDLYTTTVSGTLLVTGTYTVLSDRVLFHIRVLKADSNEVLAMTHMTLPRDANTNVLLTRNDKKGRTSLFAPSVTTSLPAY</sequence>
<evidence type="ECO:0000259" key="1">
    <source>
        <dbReference type="Pfam" id="PF17680"/>
    </source>
</evidence>
<dbReference type="Proteomes" id="UP000095200">
    <property type="component" value="Unassembled WGS sequence"/>
</dbReference>
<reference evidence="3" key="1">
    <citation type="submission" date="2016-06" db="EMBL/GenBank/DDBJ databases">
        <title>Draft genome sequence of Desulfoplanes formicivorans strain Pf12B.</title>
        <authorList>
            <person name="Watanabe M."/>
            <person name="Kojima H."/>
            <person name="Fukui M."/>
        </authorList>
    </citation>
    <scope>NUCLEOTIDE SEQUENCE [LARGE SCALE GENOMIC DNA]</scope>
    <source>
        <strain evidence="3">Pf12B</strain>
    </source>
</reference>
<accession>A0A194AI91</accession>
<name>A0A194AI91_9BACT</name>
<protein>
    <recommendedName>
        <fullName evidence="1">FlgO domain-containing protein</fullName>
    </recommendedName>
</protein>
<feature type="domain" description="FlgO" evidence="1">
    <location>
        <begin position="3"/>
        <end position="136"/>
    </location>
</feature>
<keyword evidence="3" id="KW-1185">Reference proteome</keyword>
<comment type="caution">
    <text evidence="2">The sequence shown here is derived from an EMBL/GenBank/DDBJ whole genome shotgun (WGS) entry which is preliminary data.</text>
</comment>